<dbReference type="AlphaFoldDB" id="A0A1I5BT40"/>
<keyword evidence="1" id="KW-0812">Transmembrane</keyword>
<dbReference type="Proteomes" id="UP000181899">
    <property type="component" value="Unassembled WGS sequence"/>
</dbReference>
<evidence type="ECO:0000313" key="2">
    <source>
        <dbReference type="EMBL" id="SFN77813.1"/>
    </source>
</evidence>
<accession>A0A1I5BT40</accession>
<gene>
    <name evidence="2" type="ORF">SAMN04488695_10543</name>
</gene>
<protein>
    <submittedName>
        <fullName evidence="2">Uncharacterized protein</fullName>
    </submittedName>
</protein>
<dbReference type="RefSeq" id="WP_074912006.1">
    <property type="nucleotide sequence ID" value="NZ_FOVK01000005.1"/>
</dbReference>
<dbReference type="OrthoDB" id="1651112at2"/>
<proteinExistence type="predicted"/>
<feature type="transmembrane region" description="Helical" evidence="1">
    <location>
        <begin position="29"/>
        <end position="49"/>
    </location>
</feature>
<evidence type="ECO:0000256" key="1">
    <source>
        <dbReference type="SAM" id="Phobius"/>
    </source>
</evidence>
<feature type="transmembrane region" description="Helical" evidence="1">
    <location>
        <begin position="61"/>
        <end position="82"/>
    </location>
</feature>
<keyword evidence="3" id="KW-1185">Reference proteome</keyword>
<organism evidence="2 3">
    <name type="scientific">Proteiniclasticum ruminis</name>
    <dbReference type="NCBI Taxonomy" id="398199"/>
    <lineage>
        <taxon>Bacteria</taxon>
        <taxon>Bacillati</taxon>
        <taxon>Bacillota</taxon>
        <taxon>Clostridia</taxon>
        <taxon>Eubacteriales</taxon>
        <taxon>Clostridiaceae</taxon>
        <taxon>Proteiniclasticum</taxon>
    </lineage>
</organism>
<reference evidence="2 3" key="1">
    <citation type="submission" date="2016-10" db="EMBL/GenBank/DDBJ databases">
        <authorList>
            <person name="de Groot N.N."/>
        </authorList>
    </citation>
    <scope>NUCLEOTIDE SEQUENCE [LARGE SCALE GENOMIC DNA]</scope>
    <source>
        <strain evidence="2 3">ML2</strain>
    </source>
</reference>
<dbReference type="EMBL" id="FOVK01000005">
    <property type="protein sequence ID" value="SFN77813.1"/>
    <property type="molecule type" value="Genomic_DNA"/>
</dbReference>
<evidence type="ECO:0000313" key="3">
    <source>
        <dbReference type="Proteomes" id="UP000181899"/>
    </source>
</evidence>
<keyword evidence="1" id="KW-0472">Membrane</keyword>
<sequence length="117" mass="13839">MAAKWKVKNEEKKEYHPAQGVTDYNIPMIGYRSAFFILMTSFTSILLVPELMKLFFKDFRWSTVILSSLIIGFSIIFSNYYIERKKKADRWFYVLGGLWSLAVGVVLFLFYYAKMLF</sequence>
<name>A0A1I5BT40_9CLOT</name>
<feature type="transmembrane region" description="Helical" evidence="1">
    <location>
        <begin position="91"/>
        <end position="113"/>
    </location>
</feature>
<keyword evidence="1" id="KW-1133">Transmembrane helix</keyword>